<feature type="compositionally biased region" description="Pro residues" evidence="2">
    <location>
        <begin position="298"/>
        <end position="310"/>
    </location>
</feature>
<evidence type="ECO:0000256" key="3">
    <source>
        <dbReference type="SAM" id="Phobius"/>
    </source>
</evidence>
<dbReference type="SUPFAM" id="SSF103481">
    <property type="entry name" value="Multidrug resistance efflux transporter EmrE"/>
    <property type="match status" value="2"/>
</dbReference>
<feature type="transmembrane region" description="Helical" evidence="3">
    <location>
        <begin position="119"/>
        <end position="137"/>
    </location>
</feature>
<evidence type="ECO:0000313" key="5">
    <source>
        <dbReference type="EMBL" id="UOQ59548.1"/>
    </source>
</evidence>
<feature type="transmembrane region" description="Helical" evidence="3">
    <location>
        <begin position="143"/>
        <end position="162"/>
    </location>
</feature>
<feature type="transmembrane region" description="Helical" evidence="3">
    <location>
        <begin position="259"/>
        <end position="278"/>
    </location>
</feature>
<keyword evidence="3" id="KW-0472">Membrane</keyword>
<dbReference type="InterPro" id="IPR000620">
    <property type="entry name" value="EamA_dom"/>
</dbReference>
<feature type="transmembrane region" description="Helical" evidence="3">
    <location>
        <begin position="40"/>
        <end position="57"/>
    </location>
</feature>
<keyword evidence="3" id="KW-0812">Transmembrane</keyword>
<evidence type="ECO:0000256" key="2">
    <source>
        <dbReference type="SAM" id="MobiDB-lite"/>
    </source>
</evidence>
<feature type="transmembrane region" description="Helical" evidence="3">
    <location>
        <begin position="69"/>
        <end position="87"/>
    </location>
</feature>
<dbReference type="InterPro" id="IPR037185">
    <property type="entry name" value="EmrE-like"/>
</dbReference>
<name>A0ABY4FTC5_9MICO</name>
<dbReference type="EMBL" id="CP095043">
    <property type="protein sequence ID" value="UOQ59548.1"/>
    <property type="molecule type" value="Genomic_DNA"/>
</dbReference>
<protein>
    <submittedName>
        <fullName evidence="5">EamA family transporter</fullName>
    </submittedName>
</protein>
<gene>
    <name evidence="5" type="ORF">MUN76_10850</name>
</gene>
<keyword evidence="3" id="KW-1133">Transmembrane helix</keyword>
<proteinExistence type="inferred from homology"/>
<dbReference type="RefSeq" id="WP_244684606.1">
    <property type="nucleotide sequence ID" value="NZ_CP095043.1"/>
</dbReference>
<feature type="transmembrane region" description="Helical" evidence="3">
    <location>
        <begin position="233"/>
        <end position="253"/>
    </location>
</feature>
<accession>A0ABY4FTC5</accession>
<keyword evidence="6" id="KW-1185">Reference proteome</keyword>
<comment type="similarity">
    <text evidence="1">Belongs to the EamA transporter family.</text>
</comment>
<feature type="compositionally biased region" description="Basic and acidic residues" evidence="2">
    <location>
        <begin position="311"/>
        <end position="326"/>
    </location>
</feature>
<dbReference type="Proteomes" id="UP000831775">
    <property type="component" value="Chromosome"/>
</dbReference>
<evidence type="ECO:0000313" key="6">
    <source>
        <dbReference type="Proteomes" id="UP000831775"/>
    </source>
</evidence>
<organism evidence="5 6">
    <name type="scientific">Leucobacter rhizosphaerae</name>
    <dbReference type="NCBI Taxonomy" id="2932245"/>
    <lineage>
        <taxon>Bacteria</taxon>
        <taxon>Bacillati</taxon>
        <taxon>Actinomycetota</taxon>
        <taxon>Actinomycetes</taxon>
        <taxon>Micrococcales</taxon>
        <taxon>Microbacteriaceae</taxon>
        <taxon>Leucobacter</taxon>
    </lineage>
</organism>
<dbReference type="Pfam" id="PF00892">
    <property type="entry name" value="EamA"/>
    <property type="match status" value="1"/>
</dbReference>
<sequence>MIRQRFSAAPPWSLAVTAMLLIQLSSALSVGLIAELGAPGTAWLRLSLGALIFLLIARPPLHLIRRRDIPAIIGLGAATGLMMIAFLSAIDRIPLGTAVAIEFLGPLTVAAIRSGSRRMLIWPALAFVGVVLMTEPWHGAIDLLGVGFALLAGVGWGTYMLLTQRVGDRFSGVSALSLTLPIAAIIYAFVGVPQLVGHLDWRMLLVAAGLALLAPVLPFGLEMLALRRMTHTAFGTLMALEPAFGVLLGLVVLQQVPTAFQIAGIVCVVLAGAGAQLGGRREPLPDPIGGTGSEPDPGTDPDPGLPPDPARAPEPDPDPRRDRPQE</sequence>
<feature type="region of interest" description="Disordered" evidence="2">
    <location>
        <begin position="280"/>
        <end position="326"/>
    </location>
</feature>
<reference evidence="5 6" key="1">
    <citation type="submission" date="2022-04" db="EMBL/GenBank/DDBJ databases">
        <title>Leucobacter sp. isolated from rhizosphere of onion.</title>
        <authorList>
            <person name="Won M."/>
            <person name="Lee C.-M."/>
            <person name="Woen H.-Y."/>
            <person name="Kwon S.-W."/>
        </authorList>
    </citation>
    <scope>NUCLEOTIDE SEQUENCE [LARGE SCALE GENOMIC DNA]</scope>
    <source>
        <strain evidence="5 6">H25R-14</strain>
    </source>
</reference>
<feature type="transmembrane region" description="Helical" evidence="3">
    <location>
        <begin position="201"/>
        <end position="221"/>
    </location>
</feature>
<feature type="transmembrane region" description="Helical" evidence="3">
    <location>
        <begin position="12"/>
        <end position="34"/>
    </location>
</feature>
<feature type="transmembrane region" description="Helical" evidence="3">
    <location>
        <begin position="93"/>
        <end position="112"/>
    </location>
</feature>
<evidence type="ECO:0000259" key="4">
    <source>
        <dbReference type="Pfam" id="PF00892"/>
    </source>
</evidence>
<evidence type="ECO:0000256" key="1">
    <source>
        <dbReference type="ARBA" id="ARBA00007362"/>
    </source>
</evidence>
<feature type="domain" description="EamA" evidence="4">
    <location>
        <begin position="144"/>
        <end position="271"/>
    </location>
</feature>
<feature type="transmembrane region" description="Helical" evidence="3">
    <location>
        <begin position="174"/>
        <end position="195"/>
    </location>
</feature>